<dbReference type="AlphaFoldDB" id="A0A9Q3DXJ0"/>
<comment type="caution">
    <text evidence="1">The sequence shown here is derived from an EMBL/GenBank/DDBJ whole genome shotgun (WGS) entry which is preliminary data.</text>
</comment>
<reference evidence="1" key="1">
    <citation type="submission" date="2021-03" db="EMBL/GenBank/DDBJ databases">
        <title>Draft genome sequence of rust myrtle Austropuccinia psidii MF-1, a brazilian biotype.</title>
        <authorList>
            <person name="Quecine M.C."/>
            <person name="Pachon D.M.R."/>
            <person name="Bonatelli M.L."/>
            <person name="Correr F.H."/>
            <person name="Franceschini L.M."/>
            <person name="Leite T.F."/>
            <person name="Margarido G.R.A."/>
            <person name="Almeida C.A."/>
            <person name="Ferrarezi J.A."/>
            <person name="Labate C.A."/>
        </authorList>
    </citation>
    <scope>NUCLEOTIDE SEQUENCE</scope>
    <source>
        <strain evidence="1">MF-1</strain>
    </source>
</reference>
<dbReference type="Proteomes" id="UP000765509">
    <property type="component" value="Unassembled WGS sequence"/>
</dbReference>
<protein>
    <submittedName>
        <fullName evidence="1">Uncharacterized protein</fullName>
    </submittedName>
</protein>
<gene>
    <name evidence="1" type="ORF">O181_048580</name>
</gene>
<dbReference type="EMBL" id="AVOT02020577">
    <property type="protein sequence ID" value="MBW0508865.1"/>
    <property type="molecule type" value="Genomic_DNA"/>
</dbReference>
<proteinExistence type="predicted"/>
<accession>A0A9Q3DXJ0</accession>
<evidence type="ECO:0000313" key="2">
    <source>
        <dbReference type="Proteomes" id="UP000765509"/>
    </source>
</evidence>
<name>A0A9Q3DXJ0_9BASI</name>
<keyword evidence="2" id="KW-1185">Reference proteome</keyword>
<organism evidence="1 2">
    <name type="scientific">Austropuccinia psidii MF-1</name>
    <dbReference type="NCBI Taxonomy" id="1389203"/>
    <lineage>
        <taxon>Eukaryota</taxon>
        <taxon>Fungi</taxon>
        <taxon>Dikarya</taxon>
        <taxon>Basidiomycota</taxon>
        <taxon>Pucciniomycotina</taxon>
        <taxon>Pucciniomycetes</taxon>
        <taxon>Pucciniales</taxon>
        <taxon>Sphaerophragmiaceae</taxon>
        <taxon>Austropuccinia</taxon>
    </lineage>
</organism>
<sequence>MQDLFVGPFTIIRLICKNEVEVRLTEEFSRKHTGYPRSLVKPYHQTKEDIFPSRNKHHTPQDIVQVKDSPGPVKRIMKARKLRLNGKNYREHLVIFKNKKADKNK</sequence>
<evidence type="ECO:0000313" key="1">
    <source>
        <dbReference type="EMBL" id="MBW0508865.1"/>
    </source>
</evidence>